<comment type="caution">
    <text evidence="6">The sequence shown here is derived from an EMBL/GenBank/DDBJ whole genome shotgun (WGS) entry which is preliminary data.</text>
</comment>
<evidence type="ECO:0000313" key="6">
    <source>
        <dbReference type="EMBL" id="GHA08165.1"/>
    </source>
</evidence>
<evidence type="ECO:0000313" key="7">
    <source>
        <dbReference type="Proteomes" id="UP000614811"/>
    </source>
</evidence>
<feature type="domain" description="RsdA/BaiN/AoA(So)-like Rossmann fold-like" evidence="4">
    <location>
        <begin position="8"/>
        <end position="396"/>
    </location>
</feature>
<evidence type="ECO:0000259" key="5">
    <source>
        <dbReference type="Pfam" id="PF22780"/>
    </source>
</evidence>
<dbReference type="PANTHER" id="PTHR42887">
    <property type="entry name" value="OS12G0638800 PROTEIN"/>
    <property type="match status" value="1"/>
</dbReference>
<dbReference type="Pfam" id="PF03486">
    <property type="entry name" value="HI0933_like"/>
    <property type="match status" value="1"/>
</dbReference>
<reference evidence="6" key="2">
    <citation type="submission" date="2020-09" db="EMBL/GenBank/DDBJ databases">
        <authorList>
            <person name="Sun Q."/>
            <person name="Kim S."/>
        </authorList>
    </citation>
    <scope>NUCLEOTIDE SEQUENCE</scope>
    <source>
        <strain evidence="6">KCTC 12711</strain>
    </source>
</reference>
<dbReference type="PANTHER" id="PTHR42887:SF2">
    <property type="entry name" value="OS12G0638800 PROTEIN"/>
    <property type="match status" value="1"/>
</dbReference>
<accession>A0A918VME9</accession>
<comment type="cofactor">
    <cofactor evidence="1">
        <name>FAD</name>
        <dbReference type="ChEBI" id="CHEBI:57692"/>
    </cofactor>
</comment>
<dbReference type="InterPro" id="IPR004792">
    <property type="entry name" value="BaiN-like"/>
</dbReference>
<dbReference type="SUPFAM" id="SSF51905">
    <property type="entry name" value="FAD/NAD(P)-binding domain"/>
    <property type="match status" value="1"/>
</dbReference>
<dbReference type="PRINTS" id="PR00411">
    <property type="entry name" value="PNDRDTASEI"/>
</dbReference>
<organism evidence="6 7">
    <name type="scientific">Arenicella chitinivorans</name>
    <dbReference type="NCBI Taxonomy" id="1329800"/>
    <lineage>
        <taxon>Bacteria</taxon>
        <taxon>Pseudomonadati</taxon>
        <taxon>Pseudomonadota</taxon>
        <taxon>Gammaproteobacteria</taxon>
        <taxon>Arenicellales</taxon>
        <taxon>Arenicellaceae</taxon>
        <taxon>Arenicella</taxon>
    </lineage>
</organism>
<evidence type="ECO:0008006" key="8">
    <source>
        <dbReference type="Google" id="ProtNLM"/>
    </source>
</evidence>
<keyword evidence="7" id="KW-1185">Reference proteome</keyword>
<evidence type="ECO:0000256" key="2">
    <source>
        <dbReference type="ARBA" id="ARBA00022630"/>
    </source>
</evidence>
<keyword evidence="2" id="KW-0285">Flavoprotein</keyword>
<evidence type="ECO:0000256" key="3">
    <source>
        <dbReference type="ARBA" id="ARBA00022827"/>
    </source>
</evidence>
<dbReference type="PRINTS" id="PR00368">
    <property type="entry name" value="FADPNR"/>
</dbReference>
<proteinExistence type="predicted"/>
<dbReference type="NCBIfam" id="TIGR00275">
    <property type="entry name" value="aminoacetone oxidase family FAD-binding enzyme"/>
    <property type="match status" value="1"/>
</dbReference>
<dbReference type="SUPFAM" id="SSF160996">
    <property type="entry name" value="HI0933 insert domain-like"/>
    <property type="match status" value="1"/>
</dbReference>
<dbReference type="AlphaFoldDB" id="A0A918VME9"/>
<dbReference type="Gene3D" id="1.10.8.260">
    <property type="entry name" value="HI0933 insert domain-like"/>
    <property type="match status" value="1"/>
</dbReference>
<dbReference type="EMBL" id="BMXA01000002">
    <property type="protein sequence ID" value="GHA08165.1"/>
    <property type="molecule type" value="Genomic_DNA"/>
</dbReference>
<evidence type="ECO:0000256" key="1">
    <source>
        <dbReference type="ARBA" id="ARBA00001974"/>
    </source>
</evidence>
<gene>
    <name evidence="6" type="ORF">GCM10008090_17510</name>
</gene>
<dbReference type="InterPro" id="IPR055178">
    <property type="entry name" value="RsdA/BaiN/AoA(So)-like_dom"/>
</dbReference>
<sequence length="398" mass="43144">MATQTTVDVVVLGGGAAGLFAAAIAAQRGRRVAVLEVSNKFGKKILMSGGGRCNFTNLDVSADNFICPNPHFVKSALAQYTNWDFIGLVAKHGVAYHEKAHGQLFADESAKLILNMLLDECRAVNVGLHLNCDVTEVTHNERYEVTTNIGQFACQSLIVATGGLSIPTLGGATGLGYRLAQQFGLAVNQTEASLVPFTLSGVWHELAESLSGVALPVRVSAYTRSFFEDMLFTHRGLSGPAVLQLSNYWHLGDAVTIDLLPNTDLQESLPRAKRESPQKKLQIVLSQWLPKSVVQALAPHWWPGLQDKPLQEISFERLQTLAEQCHAWEITPSGTEGYRTAEVTRGGVDVRGLSSQTMQVAHQPGLFFIGEVLDVTGHLGGYNFQWAWSSGYVAGNNA</sequence>
<name>A0A918VME9_9GAMM</name>
<protein>
    <recommendedName>
        <fullName evidence="8">NAD(P)/FAD-dependent oxidoreductase</fullName>
    </recommendedName>
</protein>
<dbReference type="Proteomes" id="UP000614811">
    <property type="component" value="Unassembled WGS sequence"/>
</dbReference>
<feature type="domain" description="RsdA/BaiN/AoA(So)-like insert" evidence="5">
    <location>
        <begin position="192"/>
        <end position="343"/>
    </location>
</feature>
<dbReference type="InterPro" id="IPR023166">
    <property type="entry name" value="BaiN-like_dom_sf"/>
</dbReference>
<keyword evidence="3" id="KW-0274">FAD</keyword>
<dbReference type="InterPro" id="IPR057661">
    <property type="entry name" value="RsdA/BaiN/AoA(So)_Rossmann"/>
</dbReference>
<reference evidence="6" key="1">
    <citation type="journal article" date="2014" name="Int. J. Syst. Evol. Microbiol.">
        <title>Complete genome sequence of Corynebacterium casei LMG S-19264T (=DSM 44701T), isolated from a smear-ripened cheese.</title>
        <authorList>
            <consortium name="US DOE Joint Genome Institute (JGI-PGF)"/>
            <person name="Walter F."/>
            <person name="Albersmeier A."/>
            <person name="Kalinowski J."/>
            <person name="Ruckert C."/>
        </authorList>
    </citation>
    <scope>NUCLEOTIDE SEQUENCE</scope>
    <source>
        <strain evidence="6">KCTC 12711</strain>
    </source>
</reference>
<dbReference type="InterPro" id="IPR036188">
    <property type="entry name" value="FAD/NAD-bd_sf"/>
</dbReference>
<dbReference type="Gene3D" id="3.50.50.60">
    <property type="entry name" value="FAD/NAD(P)-binding domain"/>
    <property type="match status" value="1"/>
</dbReference>
<dbReference type="Pfam" id="PF22780">
    <property type="entry name" value="HI0933_like_1st"/>
    <property type="match status" value="1"/>
</dbReference>
<dbReference type="Gene3D" id="2.40.30.10">
    <property type="entry name" value="Translation factors"/>
    <property type="match status" value="1"/>
</dbReference>
<evidence type="ECO:0000259" key="4">
    <source>
        <dbReference type="Pfam" id="PF03486"/>
    </source>
</evidence>